<protein>
    <recommendedName>
        <fullName evidence="3">Right handed beta helix domain-containing protein</fullName>
    </recommendedName>
</protein>
<dbReference type="Proteomes" id="UP000810292">
    <property type="component" value="Unassembled WGS sequence"/>
</dbReference>
<evidence type="ECO:0008006" key="3">
    <source>
        <dbReference type="Google" id="ProtNLM"/>
    </source>
</evidence>
<dbReference type="EMBL" id="JADIMF010000153">
    <property type="protein sequence ID" value="MBO8469989.1"/>
    <property type="molecule type" value="Genomic_DNA"/>
</dbReference>
<organism evidence="1 2">
    <name type="scientific">Candidatus Ornithospirochaeta stercoravium</name>
    <dbReference type="NCBI Taxonomy" id="2840897"/>
    <lineage>
        <taxon>Bacteria</taxon>
        <taxon>Pseudomonadati</taxon>
        <taxon>Spirochaetota</taxon>
        <taxon>Spirochaetia</taxon>
        <taxon>Spirochaetales</taxon>
        <taxon>Spirochaetaceae</taxon>
        <taxon>Spirochaetaceae incertae sedis</taxon>
        <taxon>Candidatus Ornithospirochaeta</taxon>
    </lineage>
</organism>
<dbReference type="PROSITE" id="PS51257">
    <property type="entry name" value="PROKAR_LIPOPROTEIN"/>
    <property type="match status" value="1"/>
</dbReference>
<dbReference type="AlphaFoldDB" id="A0A9D9IDY8"/>
<comment type="caution">
    <text evidence="1">The sequence shown here is derived from an EMBL/GenBank/DDBJ whole genome shotgun (WGS) entry which is preliminary data.</text>
</comment>
<proteinExistence type="predicted"/>
<dbReference type="SUPFAM" id="SSF51126">
    <property type="entry name" value="Pectin lyase-like"/>
    <property type="match status" value="1"/>
</dbReference>
<name>A0A9D9IDY8_9SPIO</name>
<evidence type="ECO:0000313" key="2">
    <source>
        <dbReference type="Proteomes" id="UP000810292"/>
    </source>
</evidence>
<dbReference type="InterPro" id="IPR006626">
    <property type="entry name" value="PbH1"/>
</dbReference>
<sequence>MRKAVKAVITIAVLLLMFTSCQQRYIIPMPPINSGNDSKPSVEIPETPEIPNDKVTTETTFDLKDKTFSDLKSWLENEAVKKAEVIKINGNGATLNLAKEEKITLNNQDLILENLTIKGSAPENGTDDTGIQGIVIPSDQSKEVNLYFKDVTIKDFGHGISSGYSKDFYDTNLDSIKLTNIYIIDSTFENCLKGIYINNLGTLQVFNSTFTKIGTESDEGDDSTTRSGSAFDINQFAKGGDIVIYDSTFTDCGNAGTSGAIKIKVRGGDQDAATDVPKNQTGSLESVLIQDCKFNNNKNGDLVLGTGSAGANPQFTYPETLAAKTKIINSTLKVVDKSGHGYEIKNNVLSATETDTKY</sequence>
<reference evidence="1" key="2">
    <citation type="journal article" date="2021" name="PeerJ">
        <title>Extensive microbial diversity within the chicken gut microbiome revealed by metagenomics and culture.</title>
        <authorList>
            <person name="Gilroy R."/>
            <person name="Ravi A."/>
            <person name="Getino M."/>
            <person name="Pursley I."/>
            <person name="Horton D.L."/>
            <person name="Alikhan N.F."/>
            <person name="Baker D."/>
            <person name="Gharbi K."/>
            <person name="Hall N."/>
            <person name="Watson M."/>
            <person name="Adriaenssens E.M."/>
            <person name="Foster-Nyarko E."/>
            <person name="Jarju S."/>
            <person name="Secka A."/>
            <person name="Antonio M."/>
            <person name="Oren A."/>
            <person name="Chaudhuri R.R."/>
            <person name="La Ragione R."/>
            <person name="Hildebrand F."/>
            <person name="Pallen M.J."/>
        </authorList>
    </citation>
    <scope>NUCLEOTIDE SEQUENCE</scope>
    <source>
        <strain evidence="1">14700</strain>
    </source>
</reference>
<gene>
    <name evidence="1" type="ORF">IAA72_09435</name>
</gene>
<dbReference type="InterPro" id="IPR011050">
    <property type="entry name" value="Pectin_lyase_fold/virulence"/>
</dbReference>
<dbReference type="SMART" id="SM00710">
    <property type="entry name" value="PbH1"/>
    <property type="match status" value="5"/>
</dbReference>
<evidence type="ECO:0000313" key="1">
    <source>
        <dbReference type="EMBL" id="MBO8469989.1"/>
    </source>
</evidence>
<accession>A0A9D9IDY8</accession>
<reference evidence="1" key="1">
    <citation type="submission" date="2020-10" db="EMBL/GenBank/DDBJ databases">
        <authorList>
            <person name="Gilroy R."/>
        </authorList>
    </citation>
    <scope>NUCLEOTIDE SEQUENCE</scope>
    <source>
        <strain evidence="1">14700</strain>
    </source>
</reference>